<evidence type="ECO:0000256" key="13">
    <source>
        <dbReference type="SAM" id="MobiDB-lite"/>
    </source>
</evidence>
<keyword evidence="8" id="KW-0136">Cellulose degradation</keyword>
<dbReference type="InterPro" id="IPR014756">
    <property type="entry name" value="Ig_E-set"/>
</dbReference>
<comment type="subcellular location">
    <subcellularLocation>
        <location evidence="1">Cell envelope</location>
    </subcellularLocation>
</comment>
<dbReference type="PRINTS" id="PR00723">
    <property type="entry name" value="SUBTILISIN"/>
</dbReference>
<feature type="compositionally biased region" description="Gly residues" evidence="13">
    <location>
        <begin position="693"/>
        <end position="713"/>
    </location>
</feature>
<keyword evidence="9" id="KW-0119">Carbohydrate metabolism</keyword>
<feature type="active site" description="Charge relay system" evidence="11">
    <location>
        <position position="139"/>
    </location>
</feature>
<feature type="region of interest" description="Disordered" evidence="13">
    <location>
        <begin position="480"/>
        <end position="502"/>
    </location>
</feature>
<dbReference type="InterPro" id="IPR050131">
    <property type="entry name" value="Peptidase_S8_subtilisin-like"/>
</dbReference>
<name>A0ABV1EBK6_9FIRM</name>
<dbReference type="PANTHER" id="PTHR43806">
    <property type="entry name" value="PEPTIDASE S8"/>
    <property type="match status" value="1"/>
</dbReference>
<dbReference type="InterPro" id="IPR000209">
    <property type="entry name" value="Peptidase_S8/S53_dom"/>
</dbReference>
<evidence type="ECO:0000256" key="7">
    <source>
        <dbReference type="ARBA" id="ARBA00022825"/>
    </source>
</evidence>
<feature type="active site" description="Charge relay system" evidence="11">
    <location>
        <position position="177"/>
    </location>
</feature>
<dbReference type="PROSITE" id="PS00136">
    <property type="entry name" value="SUBTILASE_ASP"/>
    <property type="match status" value="1"/>
</dbReference>
<reference evidence="16 17" key="1">
    <citation type="submission" date="2024-03" db="EMBL/GenBank/DDBJ databases">
        <title>Human intestinal bacterial collection.</title>
        <authorList>
            <person name="Pauvert C."/>
            <person name="Hitch T.C.A."/>
            <person name="Clavel T."/>
        </authorList>
    </citation>
    <scope>NUCLEOTIDE SEQUENCE [LARGE SCALE GENOMIC DNA]</scope>
    <source>
        <strain evidence="16 17">CLA-AP-H29</strain>
    </source>
</reference>
<protein>
    <submittedName>
        <fullName evidence="16">S8 family serine peptidase</fullName>
    </submittedName>
</protein>
<dbReference type="InterPro" id="IPR023827">
    <property type="entry name" value="Peptidase_S8_Asp-AS"/>
</dbReference>
<evidence type="ECO:0000256" key="9">
    <source>
        <dbReference type="ARBA" id="ARBA00023277"/>
    </source>
</evidence>
<dbReference type="InterPro" id="IPR001119">
    <property type="entry name" value="SLH_dom"/>
</dbReference>
<dbReference type="Pfam" id="PF09479">
    <property type="entry name" value="Flg_new"/>
    <property type="match status" value="1"/>
</dbReference>
<dbReference type="Proteomes" id="UP001464378">
    <property type="component" value="Unassembled WGS sequence"/>
</dbReference>
<keyword evidence="17" id="KW-1185">Reference proteome</keyword>
<dbReference type="Gene3D" id="2.60.40.10">
    <property type="entry name" value="Immunoglobulins"/>
    <property type="match status" value="1"/>
</dbReference>
<dbReference type="RefSeq" id="WP_349232031.1">
    <property type="nucleotide sequence ID" value="NZ_JBBMFK010000018.1"/>
</dbReference>
<dbReference type="InterPro" id="IPR015500">
    <property type="entry name" value="Peptidase_S8_subtilisin-rel"/>
</dbReference>
<dbReference type="EMBL" id="JBBMFK010000018">
    <property type="protein sequence ID" value="MEQ2444047.1"/>
    <property type="molecule type" value="Genomic_DNA"/>
</dbReference>
<evidence type="ECO:0000256" key="2">
    <source>
        <dbReference type="ARBA" id="ARBA00011073"/>
    </source>
</evidence>
<evidence type="ECO:0000256" key="1">
    <source>
        <dbReference type="ARBA" id="ARBA00004196"/>
    </source>
</evidence>
<dbReference type="SUPFAM" id="SSF81296">
    <property type="entry name" value="E set domains"/>
    <property type="match status" value="1"/>
</dbReference>
<sequence length="1097" mass="111528">MKKRRLLSAVLCAALGLTLWAPGAAAGEKDGDHTGYVFRVQETAVMPLSAAEGVRPVPYAQGYYTADSLEDLRPWLDAGLVEEAVPDADLELLSGGEPGTETTPGDPLAGEQWYLDALGMEEVWASGLDGSGVTVAVIDSGLVQGHEDLDYARVAGYNFLGAEGYGDTADWADATGHGSLVSGILAARTDNGVGVAGLADGVELLALRCFASSDNGTTTAGSGSVSTILSAIEYAVDQDVDVINMSFGGTNADSLAILEPVLEKAAAQGIILVAAAGNDGSSVYRYPAAFDCVIGVGGVDRDGGVYAKSQRNDSVFLTAPAVDIRGIGYTAGDAYRSDSGTSMAAPMVSAMAALAKQADGAIDNGGFRTLLKASVTDGGETGYDTGYGWGSLSAAAFVRALTADQPITYECGEGTLPAEGNWSDAYRIGEGDQVVLPTPVREGYDFTGWYQTAECTGTPVTAIPAGSVGAVTLYAGWSARQEPEPEPPAVAEGQEEQTGAAAPTSLDGLTAAQPYTADVSGWFTGAASYECSANPGLGTVELSGSTLTYTPTAEAAGQTVTFAIRGVSGGETSGDVTVAVTVAALPVSDARLERTAVSYDLYTQTGGVTVGLSLYGNRLTGAAAGETPLVAGTDYIVTDSDITLTHALLKGLGRGEHTLYFAFDNGRTEAAKQAALTVTVADTTPVTPPPDPGTGGTSGGGSIGGGGGTGGGMAPPEEPDLELLESSDGAFRYALSGGTAVLTFDAEQLDKLAAGEACLDLSGVEGVEAVTLTGADTAALTKGVILRLPEGSAALSAQLTAQLARAAGENTWMATLCPAEELTGAQRTAAAGRPVYAFGLSAGGRTLEALDGAAVLTLPWVQAETSPVVLGMALLAEDGALTPLESSWDPLKGTLTAEIGSTGVIVLTGEAWANPFSDVLETDWFYGAVGYVCAAGIMEGSGGRFLPAGTVTRGMIAAMLYRLEGEPEAGSVRAEFADVAEGAYYAKAVDWAQASGVMNGYGEGAFGPEDPVTREQLAAILYRYAGYRSGSAPKADSACLEDCADSGSISGWARTAMAWAVGTGVINGRAEGLLDPSGTAARAEAAAIFQRTIQLLR</sequence>
<dbReference type="PANTHER" id="PTHR43806:SF11">
    <property type="entry name" value="CEREVISIN-RELATED"/>
    <property type="match status" value="1"/>
</dbReference>
<keyword evidence="5" id="KW-0677">Repeat</keyword>
<comment type="similarity">
    <text evidence="2 11 12">Belongs to the peptidase S8 family.</text>
</comment>
<evidence type="ECO:0000313" key="17">
    <source>
        <dbReference type="Proteomes" id="UP001464378"/>
    </source>
</evidence>
<dbReference type="PROSITE" id="PS51272">
    <property type="entry name" value="SLH"/>
    <property type="match status" value="3"/>
</dbReference>
<feature type="region of interest" description="Disordered" evidence="13">
    <location>
        <begin position="682"/>
        <end position="718"/>
    </location>
</feature>
<dbReference type="PROSITE" id="PS00138">
    <property type="entry name" value="SUBTILASE_SER"/>
    <property type="match status" value="1"/>
</dbReference>
<dbReference type="Pfam" id="PF00082">
    <property type="entry name" value="Peptidase_S8"/>
    <property type="match status" value="1"/>
</dbReference>
<organism evidence="16 17">
    <name type="scientific">Pseudoflavonifractor intestinihominis</name>
    <dbReference type="NCBI Taxonomy" id="3133171"/>
    <lineage>
        <taxon>Bacteria</taxon>
        <taxon>Bacillati</taxon>
        <taxon>Bacillota</taxon>
        <taxon>Clostridia</taxon>
        <taxon>Eubacteriales</taxon>
        <taxon>Oscillospiraceae</taxon>
        <taxon>Pseudoflavonifractor</taxon>
    </lineage>
</organism>
<keyword evidence="10" id="KW-0624">Polysaccharide degradation</keyword>
<dbReference type="InterPro" id="IPR005102">
    <property type="entry name" value="Carbo-bd_X2"/>
</dbReference>
<gene>
    <name evidence="16" type="ORF">WMO64_11300</name>
</gene>
<feature type="active site" description="Charge relay system" evidence="11">
    <location>
        <position position="342"/>
    </location>
</feature>
<dbReference type="SUPFAM" id="SSF52743">
    <property type="entry name" value="Subtilisin-like"/>
    <property type="match status" value="1"/>
</dbReference>
<accession>A0ABV1EBK6</accession>
<feature type="compositionally biased region" description="Low complexity" evidence="13">
    <location>
        <begin position="489"/>
        <end position="502"/>
    </location>
</feature>
<evidence type="ECO:0000313" key="16">
    <source>
        <dbReference type="EMBL" id="MEQ2444047.1"/>
    </source>
</evidence>
<dbReference type="Pfam" id="PF00395">
    <property type="entry name" value="SLH"/>
    <property type="match status" value="3"/>
</dbReference>
<evidence type="ECO:0000256" key="4">
    <source>
        <dbReference type="ARBA" id="ARBA00022729"/>
    </source>
</evidence>
<dbReference type="PROSITE" id="PS51892">
    <property type="entry name" value="SUBTILASE"/>
    <property type="match status" value="1"/>
</dbReference>
<dbReference type="InterPro" id="IPR013378">
    <property type="entry name" value="InlB-like_B-rpt"/>
</dbReference>
<keyword evidence="4 14" id="KW-0732">Signal</keyword>
<feature type="domain" description="SLH" evidence="15">
    <location>
        <begin position="912"/>
        <end position="971"/>
    </location>
</feature>
<proteinExistence type="inferred from homology"/>
<keyword evidence="7 11" id="KW-0720">Serine protease</keyword>
<dbReference type="Pfam" id="PF03442">
    <property type="entry name" value="CBM_X2"/>
    <property type="match status" value="1"/>
</dbReference>
<dbReference type="PROSITE" id="PS00137">
    <property type="entry name" value="SUBTILASE_HIS"/>
    <property type="match status" value="1"/>
</dbReference>
<evidence type="ECO:0000256" key="11">
    <source>
        <dbReference type="PROSITE-ProRule" id="PRU01240"/>
    </source>
</evidence>
<feature type="signal peptide" evidence="14">
    <location>
        <begin position="1"/>
        <end position="26"/>
    </location>
</feature>
<feature type="domain" description="SLH" evidence="15">
    <location>
        <begin position="1040"/>
        <end position="1097"/>
    </location>
</feature>
<evidence type="ECO:0000256" key="5">
    <source>
        <dbReference type="ARBA" id="ARBA00022737"/>
    </source>
</evidence>
<dbReference type="InterPro" id="IPR036852">
    <property type="entry name" value="Peptidase_S8/S53_dom_sf"/>
</dbReference>
<dbReference type="InterPro" id="IPR023828">
    <property type="entry name" value="Peptidase_S8_Ser-AS"/>
</dbReference>
<keyword evidence="6 11" id="KW-0378">Hydrolase</keyword>
<evidence type="ECO:0000256" key="8">
    <source>
        <dbReference type="ARBA" id="ARBA00023001"/>
    </source>
</evidence>
<dbReference type="InterPro" id="IPR013783">
    <property type="entry name" value="Ig-like_fold"/>
</dbReference>
<evidence type="ECO:0000256" key="6">
    <source>
        <dbReference type="ARBA" id="ARBA00022801"/>
    </source>
</evidence>
<dbReference type="NCBIfam" id="TIGR02543">
    <property type="entry name" value="List_Bact_rpt"/>
    <property type="match status" value="1"/>
</dbReference>
<dbReference type="Gene3D" id="3.40.50.200">
    <property type="entry name" value="Peptidase S8/S53 domain"/>
    <property type="match status" value="1"/>
</dbReference>
<comment type="caution">
    <text evidence="16">The sequence shown here is derived from an EMBL/GenBank/DDBJ whole genome shotgun (WGS) entry which is preliminary data.</text>
</comment>
<dbReference type="InterPro" id="IPR042229">
    <property type="entry name" value="Listeria/Bacterioides_rpt_sf"/>
</dbReference>
<evidence type="ECO:0000259" key="15">
    <source>
        <dbReference type="PROSITE" id="PS51272"/>
    </source>
</evidence>
<evidence type="ECO:0000256" key="12">
    <source>
        <dbReference type="RuleBase" id="RU003355"/>
    </source>
</evidence>
<dbReference type="Gene3D" id="2.60.40.4270">
    <property type="entry name" value="Listeria-Bacteroides repeat domain"/>
    <property type="match status" value="1"/>
</dbReference>
<evidence type="ECO:0000256" key="14">
    <source>
        <dbReference type="SAM" id="SignalP"/>
    </source>
</evidence>
<keyword evidence="3 11" id="KW-0645">Protease</keyword>
<feature type="chain" id="PRO_5045531898" evidence="14">
    <location>
        <begin position="27"/>
        <end position="1097"/>
    </location>
</feature>
<feature type="domain" description="SLH" evidence="15">
    <location>
        <begin position="972"/>
        <end position="1035"/>
    </location>
</feature>
<evidence type="ECO:0000256" key="10">
    <source>
        <dbReference type="ARBA" id="ARBA00023326"/>
    </source>
</evidence>
<dbReference type="InterPro" id="IPR022398">
    <property type="entry name" value="Peptidase_S8_His-AS"/>
</dbReference>
<evidence type="ECO:0000256" key="3">
    <source>
        <dbReference type="ARBA" id="ARBA00022670"/>
    </source>
</evidence>